<keyword evidence="10 12" id="KW-0472">Membrane</keyword>
<dbReference type="Proteomes" id="UP000198755">
    <property type="component" value="Unassembled WGS sequence"/>
</dbReference>
<evidence type="ECO:0000256" key="4">
    <source>
        <dbReference type="ARBA" id="ARBA00022496"/>
    </source>
</evidence>
<dbReference type="GO" id="GO:0009279">
    <property type="term" value="C:cell outer membrane"/>
    <property type="evidence" value="ECO:0007669"/>
    <property type="project" value="UniProtKB-SubCell"/>
</dbReference>
<dbReference type="InterPro" id="IPR000531">
    <property type="entry name" value="Beta-barrel_TonB"/>
</dbReference>
<dbReference type="InterPro" id="IPR010105">
    <property type="entry name" value="TonB_sidphr_rcpt"/>
</dbReference>
<dbReference type="NCBIfam" id="TIGR01783">
    <property type="entry name" value="TonB-siderophor"/>
    <property type="match status" value="1"/>
</dbReference>
<keyword evidence="5 12" id="KW-0812">Transmembrane</keyword>
<dbReference type="GO" id="GO:0015344">
    <property type="term" value="F:siderophore uptake transmembrane transporter activity"/>
    <property type="evidence" value="ECO:0007669"/>
    <property type="project" value="TreeGrafter"/>
</dbReference>
<dbReference type="Gene3D" id="2.40.170.20">
    <property type="entry name" value="TonB-dependent receptor, beta-barrel domain"/>
    <property type="match status" value="1"/>
</dbReference>
<dbReference type="STRING" id="1612308.SAMN05444581_11576"/>
<dbReference type="PROSITE" id="PS52016">
    <property type="entry name" value="TONB_DEPENDENT_REC_3"/>
    <property type="match status" value="1"/>
</dbReference>
<keyword evidence="4" id="KW-0410">Iron transport</keyword>
<evidence type="ECO:0000256" key="3">
    <source>
        <dbReference type="ARBA" id="ARBA00022452"/>
    </source>
</evidence>
<dbReference type="InterPro" id="IPR010917">
    <property type="entry name" value="TonB_rcpt_CS"/>
</dbReference>
<evidence type="ECO:0000256" key="6">
    <source>
        <dbReference type="ARBA" id="ARBA00022729"/>
    </source>
</evidence>
<feature type="domain" description="TonB-dependent receptor-like beta-barrel" evidence="14">
    <location>
        <begin position="123"/>
        <end position="571"/>
    </location>
</feature>
<comment type="subcellular location">
    <subcellularLocation>
        <location evidence="1 12">Cell outer membrane</location>
        <topology evidence="1 12">Multi-pass membrane protein</topology>
    </subcellularLocation>
</comment>
<organism evidence="15 16">
    <name type="scientific">Methylocapsa palsarum</name>
    <dbReference type="NCBI Taxonomy" id="1612308"/>
    <lineage>
        <taxon>Bacteria</taxon>
        <taxon>Pseudomonadati</taxon>
        <taxon>Pseudomonadota</taxon>
        <taxon>Alphaproteobacteria</taxon>
        <taxon>Hyphomicrobiales</taxon>
        <taxon>Beijerinckiaceae</taxon>
        <taxon>Methylocapsa</taxon>
    </lineage>
</organism>
<evidence type="ECO:0000256" key="10">
    <source>
        <dbReference type="ARBA" id="ARBA00023136"/>
    </source>
</evidence>
<keyword evidence="6" id="KW-0732">Signal</keyword>
<evidence type="ECO:0000256" key="8">
    <source>
        <dbReference type="ARBA" id="ARBA00023065"/>
    </source>
</evidence>
<keyword evidence="11 12" id="KW-0998">Cell outer membrane</keyword>
<proteinExistence type="inferred from homology"/>
<protein>
    <submittedName>
        <fullName evidence="15">Iron complex outermembrane recepter protein</fullName>
    </submittedName>
</protein>
<dbReference type="InterPro" id="IPR036942">
    <property type="entry name" value="Beta-barrel_TonB_sf"/>
</dbReference>
<reference evidence="15 16" key="1">
    <citation type="submission" date="2016-10" db="EMBL/GenBank/DDBJ databases">
        <authorList>
            <person name="de Groot N.N."/>
        </authorList>
    </citation>
    <scope>NUCLEOTIDE SEQUENCE [LARGE SCALE GENOMIC DNA]</scope>
    <source>
        <strain evidence="15 16">NE2</strain>
    </source>
</reference>
<evidence type="ECO:0000256" key="5">
    <source>
        <dbReference type="ARBA" id="ARBA00022692"/>
    </source>
</evidence>
<dbReference type="OrthoDB" id="9760333at2"/>
<dbReference type="Gene3D" id="2.170.130.10">
    <property type="entry name" value="TonB-dependent receptor, plug domain"/>
    <property type="match status" value="1"/>
</dbReference>
<dbReference type="GO" id="GO:0038023">
    <property type="term" value="F:signaling receptor activity"/>
    <property type="evidence" value="ECO:0007669"/>
    <property type="project" value="InterPro"/>
</dbReference>
<dbReference type="PROSITE" id="PS01156">
    <property type="entry name" value="TONB_DEPENDENT_REC_2"/>
    <property type="match status" value="1"/>
</dbReference>
<keyword evidence="9" id="KW-0798">TonB box</keyword>
<dbReference type="AlphaFoldDB" id="A0A1I4BLC1"/>
<evidence type="ECO:0000256" key="13">
    <source>
        <dbReference type="PROSITE-ProRule" id="PRU10144"/>
    </source>
</evidence>
<evidence type="ECO:0000313" key="15">
    <source>
        <dbReference type="EMBL" id="SFK69343.1"/>
    </source>
</evidence>
<accession>A0A1I4BLC1</accession>
<keyword evidence="2 12" id="KW-0813">Transport</keyword>
<dbReference type="SUPFAM" id="SSF56935">
    <property type="entry name" value="Porins"/>
    <property type="match status" value="1"/>
</dbReference>
<evidence type="ECO:0000256" key="2">
    <source>
        <dbReference type="ARBA" id="ARBA00022448"/>
    </source>
</evidence>
<feature type="short sequence motif" description="TonB C-terminal box" evidence="13">
    <location>
        <begin position="585"/>
        <end position="602"/>
    </location>
</feature>
<evidence type="ECO:0000256" key="12">
    <source>
        <dbReference type="PROSITE-ProRule" id="PRU01360"/>
    </source>
</evidence>
<dbReference type="InterPro" id="IPR039426">
    <property type="entry name" value="TonB-dep_rcpt-like"/>
</dbReference>
<evidence type="ECO:0000313" key="16">
    <source>
        <dbReference type="Proteomes" id="UP000198755"/>
    </source>
</evidence>
<dbReference type="PANTHER" id="PTHR32552:SF68">
    <property type="entry name" value="FERRICHROME OUTER MEMBRANE TRANSPORTER_PHAGE RECEPTOR"/>
    <property type="match status" value="1"/>
</dbReference>
<keyword evidence="8" id="KW-0406">Ion transport</keyword>
<name>A0A1I4BLC1_9HYPH</name>
<evidence type="ECO:0000256" key="9">
    <source>
        <dbReference type="ARBA" id="ARBA00023077"/>
    </source>
</evidence>
<dbReference type="GO" id="GO:0015891">
    <property type="term" value="P:siderophore transport"/>
    <property type="evidence" value="ECO:0007669"/>
    <property type="project" value="InterPro"/>
</dbReference>
<gene>
    <name evidence="15" type="ORF">SAMN05444581_11576</name>
</gene>
<keyword evidence="7" id="KW-0408">Iron</keyword>
<keyword evidence="3 12" id="KW-1134">Transmembrane beta strand</keyword>
<evidence type="ECO:0000256" key="11">
    <source>
        <dbReference type="ARBA" id="ARBA00023237"/>
    </source>
</evidence>
<keyword evidence="16" id="KW-1185">Reference proteome</keyword>
<comment type="similarity">
    <text evidence="12">Belongs to the TonB-dependent receptor family.</text>
</comment>
<dbReference type="CDD" id="cd01347">
    <property type="entry name" value="ligand_gated_channel"/>
    <property type="match status" value="1"/>
</dbReference>
<sequence length="602" mass="66667">MPTLVHIETANLQSIEVLKGPAAMLFGRLEPGGIVNLVVKRPLETPYFSVQEQAGSWGLTQTTVDATGPLTADKTWLYRINLDYDRADSFRDFVKTQDFFAAPTITYHPIEQFKFNLDLQYQNRIFVADGDSAIPAIGNRPANIPISRYLQDPAVTALNPSRLEMGFVGYDWTFDLAKDWSLTNRFGYWDVSYAQRITDYNSVDEVLGLITRGLWDVNAHRQNISTNLDLKGKFETGPVKHDVLIGADYFTQTAHDYGVSNYFDGAPAIPDINMFAPTYSLSGYSKPSVNNTFFPSAQTWRGIYAQDMMSFADDKLHFLVGGRYDWADYGYGSGTNSYAQALGSYDPSTGFGFQNAFDAAFSPRVGAVVQPTPWLSFYGDYSKSFGATNGIQAPGSPPFPPQIGTQWEGGAKAELFDKRLVATVAFYDIIKSNITQTIPGTQLTALAGTVESRGAEFDVSGRIDDNWSLIGSYSFDEARFKTDLDGNQGNRLQDVPLNAGSLWVKYDALGDFRGLSLGGGIRVVGERQGDNANDFQLPAYTLFNGMIMYRLQPNALPWVKNLTAQVNVNNIFNTTYYTTSYDRTSIAPGTPRSVIVSLRAEF</sequence>
<dbReference type="Pfam" id="PF00593">
    <property type="entry name" value="TonB_dep_Rec_b-barrel"/>
    <property type="match status" value="1"/>
</dbReference>
<evidence type="ECO:0000256" key="1">
    <source>
        <dbReference type="ARBA" id="ARBA00004571"/>
    </source>
</evidence>
<evidence type="ECO:0000256" key="7">
    <source>
        <dbReference type="ARBA" id="ARBA00023004"/>
    </source>
</evidence>
<evidence type="ECO:0000259" key="14">
    <source>
        <dbReference type="Pfam" id="PF00593"/>
    </source>
</evidence>
<dbReference type="PANTHER" id="PTHR32552">
    <property type="entry name" value="FERRICHROME IRON RECEPTOR-RELATED"/>
    <property type="match status" value="1"/>
</dbReference>
<dbReference type="InterPro" id="IPR037066">
    <property type="entry name" value="Plug_dom_sf"/>
</dbReference>
<dbReference type="EMBL" id="FOSN01000015">
    <property type="protein sequence ID" value="SFK69343.1"/>
    <property type="molecule type" value="Genomic_DNA"/>
</dbReference>